<organism evidence="4 6">
    <name type="scientific">Thalassovita autumnalis</name>
    <dbReference type="NCBI Taxonomy" id="2072972"/>
    <lineage>
        <taxon>Bacteria</taxon>
        <taxon>Pseudomonadati</taxon>
        <taxon>Pseudomonadota</taxon>
        <taxon>Alphaproteobacteria</taxon>
        <taxon>Rhodobacterales</taxon>
        <taxon>Roseobacteraceae</taxon>
        <taxon>Thalassovita</taxon>
    </lineage>
</organism>
<evidence type="ECO:0000313" key="3">
    <source>
        <dbReference type="EMBL" id="CUH67513.1"/>
    </source>
</evidence>
<dbReference type="GO" id="GO:0071111">
    <property type="term" value="F:cyclic-guanylate-specific phosphodiesterase activity"/>
    <property type="evidence" value="ECO:0007669"/>
    <property type="project" value="UniProtKB-EC"/>
</dbReference>
<dbReference type="RefSeq" id="WP_058245052.1">
    <property type="nucleotide sequence ID" value="NZ_CYSB01000029.1"/>
</dbReference>
<dbReference type="Proteomes" id="UP000051887">
    <property type="component" value="Unassembled WGS sequence"/>
</dbReference>
<evidence type="ECO:0000313" key="6">
    <source>
        <dbReference type="Proteomes" id="UP000051887"/>
    </source>
</evidence>
<evidence type="ECO:0000256" key="1">
    <source>
        <dbReference type="SAM" id="MobiDB-lite"/>
    </source>
</evidence>
<sequence>MHGTPPPRLPPSADIPAGMDNPLNYAVQQRDRDVLQMVADALRHDEVLLAYQPIVESRRQDHIAFYEGLVRILDATGREIPAAQFMPQVEDRTLGREIDCTALRLGLQALANVPGLRLSINMSARSIGYAKWLRVLDEGLRADPSAGARLILEITESSAMTVPELVRSFMAEMRRLDLAFALDDFGAGATAFRYLRDFRFDMVKIDRQFCHRISTQPDNQTLVRAMVMISEQFEMMTIAEGIEEPADAEWLSAAGLHCLQGYHFGYPRLHPHWHQDQCEKARA</sequence>
<dbReference type="EMBL" id="CYSC01000043">
    <property type="protein sequence ID" value="CUH73920.1"/>
    <property type="molecule type" value="Genomic_DNA"/>
</dbReference>
<evidence type="ECO:0000259" key="2">
    <source>
        <dbReference type="PROSITE" id="PS50883"/>
    </source>
</evidence>
<dbReference type="CDD" id="cd01948">
    <property type="entry name" value="EAL"/>
    <property type="match status" value="1"/>
</dbReference>
<name>A0A0P1FY28_9RHOB</name>
<dbReference type="AlphaFoldDB" id="A0A0P1FY28"/>
<dbReference type="Pfam" id="PF00563">
    <property type="entry name" value="EAL"/>
    <property type="match status" value="1"/>
</dbReference>
<evidence type="ECO:0000313" key="5">
    <source>
        <dbReference type="Proteomes" id="UP000051086"/>
    </source>
</evidence>
<dbReference type="EMBL" id="CYSB01000029">
    <property type="protein sequence ID" value="CUH67513.1"/>
    <property type="molecule type" value="Genomic_DNA"/>
</dbReference>
<accession>A0A0P1FY28</accession>
<protein>
    <submittedName>
        <fullName evidence="4">Cyclic di-GMP phosphodiesterase Gmr</fullName>
        <ecNumber evidence="4">3.1.4.52</ecNumber>
    </submittedName>
</protein>
<dbReference type="EC" id="3.1.4.52" evidence="4"/>
<dbReference type="InterPro" id="IPR001633">
    <property type="entry name" value="EAL_dom"/>
</dbReference>
<feature type="domain" description="EAL" evidence="2">
    <location>
        <begin position="31"/>
        <end position="281"/>
    </location>
</feature>
<reference evidence="4 6" key="1">
    <citation type="submission" date="2015-09" db="EMBL/GenBank/DDBJ databases">
        <authorList>
            <consortium name="Swine Surveillance"/>
        </authorList>
    </citation>
    <scope>NUCLEOTIDE SEQUENCE [LARGE SCALE GENOMIC DNA]</scope>
    <source>
        <strain evidence="4 6">5120</strain>
    </source>
</reference>
<gene>
    <name evidence="4" type="primary">gmr</name>
    <name evidence="3" type="ORF">TL5118_02222</name>
    <name evidence="4" type="ORF">TL5120_03737</name>
</gene>
<dbReference type="Gene3D" id="3.20.20.450">
    <property type="entry name" value="EAL domain"/>
    <property type="match status" value="1"/>
</dbReference>
<dbReference type="PANTHER" id="PTHR33121:SF79">
    <property type="entry name" value="CYCLIC DI-GMP PHOSPHODIESTERASE PDED-RELATED"/>
    <property type="match status" value="1"/>
</dbReference>
<reference evidence="3 5" key="2">
    <citation type="submission" date="2015-09" db="EMBL/GenBank/DDBJ databases">
        <authorList>
            <person name="Rodrigo-Torres L."/>
            <person name="Arahal D.R."/>
        </authorList>
    </citation>
    <scope>NUCLEOTIDE SEQUENCE [LARGE SCALE GENOMIC DNA]</scope>
    <source>
        <strain evidence="3 5">CECT 5118</strain>
    </source>
</reference>
<dbReference type="PANTHER" id="PTHR33121">
    <property type="entry name" value="CYCLIC DI-GMP PHOSPHODIESTERASE PDEF"/>
    <property type="match status" value="1"/>
</dbReference>
<dbReference type="OrthoDB" id="23692at2"/>
<dbReference type="SMART" id="SM00052">
    <property type="entry name" value="EAL"/>
    <property type="match status" value="1"/>
</dbReference>
<dbReference type="SUPFAM" id="SSF141868">
    <property type="entry name" value="EAL domain-like"/>
    <property type="match status" value="1"/>
</dbReference>
<keyword evidence="4" id="KW-0378">Hydrolase</keyword>
<keyword evidence="5" id="KW-1185">Reference proteome</keyword>
<dbReference type="InterPro" id="IPR035919">
    <property type="entry name" value="EAL_sf"/>
</dbReference>
<dbReference type="InterPro" id="IPR050706">
    <property type="entry name" value="Cyclic-di-GMP_PDE-like"/>
</dbReference>
<dbReference type="Proteomes" id="UP000051086">
    <property type="component" value="Unassembled WGS sequence"/>
</dbReference>
<evidence type="ECO:0000313" key="4">
    <source>
        <dbReference type="EMBL" id="CUH73920.1"/>
    </source>
</evidence>
<feature type="region of interest" description="Disordered" evidence="1">
    <location>
        <begin position="1"/>
        <end position="20"/>
    </location>
</feature>
<feature type="compositionally biased region" description="Pro residues" evidence="1">
    <location>
        <begin position="1"/>
        <end position="10"/>
    </location>
</feature>
<proteinExistence type="predicted"/>
<dbReference type="PROSITE" id="PS50883">
    <property type="entry name" value="EAL"/>
    <property type="match status" value="1"/>
</dbReference>